<name>A0A1M4XD14_9FLAO</name>
<dbReference type="Proteomes" id="UP000184147">
    <property type="component" value="Unassembled WGS sequence"/>
</dbReference>
<dbReference type="STRING" id="1124188.SAMN05444377_1028"/>
<dbReference type="Pfam" id="PF11617">
    <property type="entry name" value="Cu-binding_MopE"/>
    <property type="match status" value="2"/>
</dbReference>
<dbReference type="NCBIfam" id="TIGR04183">
    <property type="entry name" value="Por_Secre_tail"/>
    <property type="match status" value="1"/>
</dbReference>
<feature type="chain" id="PRO_5009908269" evidence="2">
    <location>
        <begin position="26"/>
        <end position="1123"/>
    </location>
</feature>
<organism evidence="4 5">
    <name type="scientific">Flavobacterium fontis</name>
    <dbReference type="NCBI Taxonomy" id="1124188"/>
    <lineage>
        <taxon>Bacteria</taxon>
        <taxon>Pseudomonadati</taxon>
        <taxon>Bacteroidota</taxon>
        <taxon>Flavobacteriia</taxon>
        <taxon>Flavobacteriales</taxon>
        <taxon>Flavobacteriaceae</taxon>
        <taxon>Flavobacterium</taxon>
    </lineage>
</organism>
<feature type="signal peptide" evidence="2">
    <location>
        <begin position="1"/>
        <end position="25"/>
    </location>
</feature>
<dbReference type="AlphaFoldDB" id="A0A1M4XD14"/>
<accession>A0A1M4XD14</accession>
<evidence type="ECO:0000256" key="2">
    <source>
        <dbReference type="SAM" id="SignalP"/>
    </source>
</evidence>
<gene>
    <name evidence="4" type="ORF">SAMN05444377_1028</name>
</gene>
<protein>
    <submittedName>
        <fullName evidence="4">Por secretion system C-terminal sorting domain-containing protein</fullName>
    </submittedName>
</protein>
<dbReference type="RefSeq" id="WP_073361227.1">
    <property type="nucleotide sequence ID" value="NZ_FQVQ01000002.1"/>
</dbReference>
<dbReference type="InterPro" id="IPR026444">
    <property type="entry name" value="Secre_tail"/>
</dbReference>
<dbReference type="OrthoDB" id="1363275at2"/>
<proteinExistence type="predicted"/>
<evidence type="ECO:0000256" key="1">
    <source>
        <dbReference type="ARBA" id="ARBA00022729"/>
    </source>
</evidence>
<dbReference type="InterPro" id="IPR021655">
    <property type="entry name" value="Put_metal-bd"/>
</dbReference>
<feature type="domain" description="Secretion system C-terminal sorting" evidence="3">
    <location>
        <begin position="1048"/>
        <end position="1117"/>
    </location>
</feature>
<keyword evidence="1 2" id="KW-0732">Signal</keyword>
<sequence>MKKELRLKKVWACCVMLLMTKFLFAQPGGYAWDRFGMGNVVMTNNSPVNGIVSNTTQATSTTNYYLVQWDNYANKWSNTSTPYNQVFTLTWGGGSFNGPNGAFATAPTSGRHYTLQIRGLSYSTRQGVIMETNNAPQSFHPTASTAVSNPGVVCSGTAVTINVTLAGAKSPQERVFVRYSSTSNFATSKVVEATGTGSTWSTASATIPGADNTSGTIFYYAYTTTVAATDASDHDLITLRLGNNGGSNYSYSIAPTPGFVNLQFPGSVTICQGSDFNAFGQIFVSGRTEAPGAGSGIVAEVGYSSTNTNPNTWTNWIAAPYFGQGGLGNNNDEYRGTFGAALAPGTYYYAFRYQINGCTFFYGGFNAGGGGTWNGTSNNSGVLTITPSTTYYQDADGDGFGNPSVAQTTCSAPVGFVTNNSDCNDNQLRYADADGDGFGSTTFVACGGVLNNTDCNDNQLRYADVDGDGFGSTTLVACGGVVNNTDCNDNQLRYADNDGDGFGSTTFVACGGVLNNTDCDDNQLRYADADGDGFGSTTLVACGGVVNNTDCNDNQLRYADNDGDGFGSTTFVACGGVLNNTDCDDSQLRYADTDGDGFGSATFVACGGVLNNTDCNDALLTYVDADGDGFGTSTPAPCGATNTTDCNDANPAVFVNGTFYVDADGDGFGASTAAPSTVCVANVSIAPSGFSVNNGDCNDANASIRPGAVDVCYDGIDNDCNGNIDNLGLPGGCTPIVSTFPTATCGTTVAFGGIVYSSLVSGAQGYRYRVTEVNPADDSEIPGTQVTVDMVLRNLYLHNLSNYKYNAKYKVEIAVRINNVWQPNFSAPCFLFTPVAVSTMLSCGTQITGINTQVFSSLVPRSTGYRYRIQRLDNALQPVGLPQEITSGLRNFTFAAVTDFRYDANYNVSCAVRNTDGTFLPYGPSCTIQAPKHPTTQMRGTQCNDYAVVSFSERLFADAVQSAAQYRFRLFNEAQEYDFAIDRPLNSFRLSDFIGLISGENYSVQVAVRMPNQLDFGPYSKTCTLTVPSIARSLEETTTATLGLDAQVYPNPFAEQFYFKVATSSQASFTIQVYDMMGRTIETRTVNADAIESTEVGANYPAGVYQVILTQGANVKTLRVVKR</sequence>
<dbReference type="Pfam" id="PF18962">
    <property type="entry name" value="Por_Secre_tail"/>
    <property type="match status" value="1"/>
</dbReference>
<keyword evidence="5" id="KW-1185">Reference proteome</keyword>
<dbReference type="EMBL" id="FQVQ01000002">
    <property type="protein sequence ID" value="SHE91368.1"/>
    <property type="molecule type" value="Genomic_DNA"/>
</dbReference>
<evidence type="ECO:0000313" key="4">
    <source>
        <dbReference type="EMBL" id="SHE91368.1"/>
    </source>
</evidence>
<evidence type="ECO:0000259" key="3">
    <source>
        <dbReference type="Pfam" id="PF18962"/>
    </source>
</evidence>
<evidence type="ECO:0000313" key="5">
    <source>
        <dbReference type="Proteomes" id="UP000184147"/>
    </source>
</evidence>
<reference evidence="4 5" key="1">
    <citation type="submission" date="2016-11" db="EMBL/GenBank/DDBJ databases">
        <authorList>
            <person name="Jaros S."/>
            <person name="Januszkiewicz K."/>
            <person name="Wedrychowicz H."/>
        </authorList>
    </citation>
    <scope>NUCLEOTIDE SEQUENCE [LARGE SCALE GENOMIC DNA]</scope>
    <source>
        <strain evidence="4 5">DSM 25660</strain>
    </source>
</reference>